<dbReference type="Proteomes" id="UP000663879">
    <property type="component" value="Unassembled WGS sequence"/>
</dbReference>
<sequence length="122" mass="13753">MDLQRLLSFLILSLLMEFNFCQILDLICINSNETNDLSVDCRVRVVTIESNPNPEILIDYGNGDSKSIFSEGESSVVVEDVNIDLDSQFLLLNTEINIDTTFNGFEIYGKQPGLVILKVYLI</sequence>
<feature type="signal peptide" evidence="1">
    <location>
        <begin position="1"/>
        <end position="21"/>
    </location>
</feature>
<organism evidence="2 3">
    <name type="scientific">Brachionus calyciflorus</name>
    <dbReference type="NCBI Taxonomy" id="104777"/>
    <lineage>
        <taxon>Eukaryota</taxon>
        <taxon>Metazoa</taxon>
        <taxon>Spiralia</taxon>
        <taxon>Gnathifera</taxon>
        <taxon>Rotifera</taxon>
        <taxon>Eurotatoria</taxon>
        <taxon>Monogononta</taxon>
        <taxon>Pseudotrocha</taxon>
        <taxon>Ploima</taxon>
        <taxon>Brachionidae</taxon>
        <taxon>Brachionus</taxon>
    </lineage>
</organism>
<accession>A0A814LPU2</accession>
<protein>
    <submittedName>
        <fullName evidence="2">Uncharacterized protein</fullName>
    </submittedName>
</protein>
<gene>
    <name evidence="2" type="ORF">OXX778_LOCUS19594</name>
</gene>
<feature type="chain" id="PRO_5032746238" evidence="1">
    <location>
        <begin position="22"/>
        <end position="122"/>
    </location>
</feature>
<evidence type="ECO:0000313" key="3">
    <source>
        <dbReference type="Proteomes" id="UP000663879"/>
    </source>
</evidence>
<evidence type="ECO:0000256" key="1">
    <source>
        <dbReference type="SAM" id="SignalP"/>
    </source>
</evidence>
<proteinExistence type="predicted"/>
<reference evidence="2" key="1">
    <citation type="submission" date="2021-02" db="EMBL/GenBank/DDBJ databases">
        <authorList>
            <person name="Nowell W R."/>
        </authorList>
    </citation>
    <scope>NUCLEOTIDE SEQUENCE</scope>
    <source>
        <strain evidence="2">Ploen Becks lab</strain>
    </source>
</reference>
<dbReference type="AlphaFoldDB" id="A0A814LPU2"/>
<evidence type="ECO:0000313" key="2">
    <source>
        <dbReference type="EMBL" id="CAF1067999.1"/>
    </source>
</evidence>
<keyword evidence="3" id="KW-1185">Reference proteome</keyword>
<keyword evidence="1" id="KW-0732">Signal</keyword>
<comment type="caution">
    <text evidence="2">The sequence shown here is derived from an EMBL/GenBank/DDBJ whole genome shotgun (WGS) entry which is preliminary data.</text>
</comment>
<dbReference type="EMBL" id="CAJNOC010006020">
    <property type="protein sequence ID" value="CAF1067999.1"/>
    <property type="molecule type" value="Genomic_DNA"/>
</dbReference>
<name>A0A814LPU2_9BILA</name>